<reference evidence="2" key="1">
    <citation type="submission" date="2023-07" db="EMBL/GenBank/DDBJ databases">
        <authorList>
            <consortium name="AG Swart"/>
            <person name="Singh M."/>
            <person name="Singh A."/>
            <person name="Seah K."/>
            <person name="Emmerich C."/>
        </authorList>
    </citation>
    <scope>NUCLEOTIDE SEQUENCE</scope>
    <source>
        <strain evidence="2">DP1</strain>
    </source>
</reference>
<protein>
    <submittedName>
        <fullName evidence="2">Uncharacterized protein</fullName>
    </submittedName>
</protein>
<dbReference type="EMBL" id="CAMPGE010001820">
    <property type="protein sequence ID" value="CAI2360620.1"/>
    <property type="molecule type" value="Genomic_DNA"/>
</dbReference>
<organism evidence="2 3">
    <name type="scientific">Euplotes crassus</name>
    <dbReference type="NCBI Taxonomy" id="5936"/>
    <lineage>
        <taxon>Eukaryota</taxon>
        <taxon>Sar</taxon>
        <taxon>Alveolata</taxon>
        <taxon>Ciliophora</taxon>
        <taxon>Intramacronucleata</taxon>
        <taxon>Spirotrichea</taxon>
        <taxon>Hypotrichia</taxon>
        <taxon>Euplotida</taxon>
        <taxon>Euplotidae</taxon>
        <taxon>Moneuplotes</taxon>
    </lineage>
</organism>
<accession>A0AAD1U387</accession>
<feature type="region of interest" description="Disordered" evidence="1">
    <location>
        <begin position="328"/>
        <end position="358"/>
    </location>
</feature>
<feature type="region of interest" description="Disordered" evidence="1">
    <location>
        <begin position="287"/>
        <end position="314"/>
    </location>
</feature>
<keyword evidence="3" id="KW-1185">Reference proteome</keyword>
<comment type="caution">
    <text evidence="2">The sequence shown here is derived from an EMBL/GenBank/DDBJ whole genome shotgun (WGS) entry which is preliminary data.</text>
</comment>
<feature type="region of interest" description="Disordered" evidence="1">
    <location>
        <begin position="68"/>
        <end position="107"/>
    </location>
</feature>
<gene>
    <name evidence="2" type="ORF">ECRASSUSDP1_LOCUS1924</name>
</gene>
<evidence type="ECO:0000313" key="3">
    <source>
        <dbReference type="Proteomes" id="UP001295684"/>
    </source>
</evidence>
<dbReference type="Proteomes" id="UP001295684">
    <property type="component" value="Unassembled WGS sequence"/>
</dbReference>
<dbReference type="AlphaFoldDB" id="A0AAD1U387"/>
<name>A0AAD1U387_EUPCR</name>
<proteinExistence type="predicted"/>
<feature type="compositionally biased region" description="Polar residues" evidence="1">
    <location>
        <begin position="287"/>
        <end position="309"/>
    </location>
</feature>
<sequence length="358" mass="41247">MKAVISSSLDKSSLKIPKDCAEKSHLNKKSLLKNRKTILFKMHGNKMPLHSFSKEKDDSNSTLQAKMKPALNIDSKKDHFQTRDVGIGPETNHSENRETSTGSKSVAKKLEERKLSKFCQAMKDAGYKNKIFPAERINNTFKKFKQILKSRSVLRTRVKDIENQSFHRSTYQSVTAKPPSSFLPNHRLLPQRHAPLERPSIIQNRHYSVDNTQESVKNMEEERIGPINHYLKNVNHKLPINEIRRELVKRLIHNTDYKRDDSDINPTNEYGFVLDLKKNYFRHKNSISGDNSSDYSQRPLPSNSKPTSKTRSKSCFFKYTPSKILKRASTHVLSPSPAPSPSRLPFQNNHLKFAQQPE</sequence>
<evidence type="ECO:0000256" key="1">
    <source>
        <dbReference type="SAM" id="MobiDB-lite"/>
    </source>
</evidence>
<evidence type="ECO:0000313" key="2">
    <source>
        <dbReference type="EMBL" id="CAI2360620.1"/>
    </source>
</evidence>